<dbReference type="Pfam" id="PF04224">
    <property type="entry name" value="DUF417"/>
    <property type="match status" value="1"/>
</dbReference>
<evidence type="ECO:0000313" key="3">
    <source>
        <dbReference type="Proteomes" id="UP000032049"/>
    </source>
</evidence>
<protein>
    <submittedName>
        <fullName evidence="2">Membrane protein</fullName>
    </submittedName>
</protein>
<dbReference type="Proteomes" id="UP000032049">
    <property type="component" value="Unassembled WGS sequence"/>
</dbReference>
<proteinExistence type="predicted"/>
<organism evidence="2 3">
    <name type="scientific">Pedobacter lusitanus</name>
    <dbReference type="NCBI Taxonomy" id="1503925"/>
    <lineage>
        <taxon>Bacteria</taxon>
        <taxon>Pseudomonadati</taxon>
        <taxon>Bacteroidota</taxon>
        <taxon>Sphingobacteriia</taxon>
        <taxon>Sphingobacteriales</taxon>
        <taxon>Sphingobacteriaceae</taxon>
        <taxon>Pedobacter</taxon>
    </lineage>
</organism>
<keyword evidence="1" id="KW-0812">Transmembrane</keyword>
<reference evidence="2 3" key="1">
    <citation type="submission" date="2015-01" db="EMBL/GenBank/DDBJ databases">
        <title>Draft genome sequence of Pedobacter sp. NL19 isolated from sludge of an effluent treatment pond in an abandoned uranium mine.</title>
        <authorList>
            <person name="Santos T."/>
            <person name="Caetano T."/>
            <person name="Covas C."/>
            <person name="Cruz A."/>
            <person name="Mendo S."/>
        </authorList>
    </citation>
    <scope>NUCLEOTIDE SEQUENCE [LARGE SCALE GENOMIC DNA]</scope>
    <source>
        <strain evidence="2 3">NL19</strain>
    </source>
</reference>
<dbReference type="EMBL" id="JXRA01000128">
    <property type="protein sequence ID" value="KIO74882.1"/>
    <property type="molecule type" value="Genomic_DNA"/>
</dbReference>
<keyword evidence="1" id="KW-1133">Transmembrane helix</keyword>
<dbReference type="PANTHER" id="PTHR40106:SF1">
    <property type="entry name" value="INNER MEMBRANE PROTEIN RCLC"/>
    <property type="match status" value="1"/>
</dbReference>
<dbReference type="GO" id="GO:0005886">
    <property type="term" value="C:plasma membrane"/>
    <property type="evidence" value="ECO:0007669"/>
    <property type="project" value="TreeGrafter"/>
</dbReference>
<dbReference type="InterPro" id="IPR007339">
    <property type="entry name" value="RclC-like"/>
</dbReference>
<dbReference type="OrthoDB" id="1118972at2"/>
<accession>A0A0D0GC70</accession>
<dbReference type="PANTHER" id="PTHR40106">
    <property type="entry name" value="INNER MEMBRANE PROTEIN RCLC"/>
    <property type="match status" value="1"/>
</dbReference>
<name>A0A0D0GC70_9SPHI</name>
<evidence type="ECO:0000256" key="1">
    <source>
        <dbReference type="SAM" id="Phobius"/>
    </source>
</evidence>
<comment type="caution">
    <text evidence="2">The sequence shown here is derived from an EMBL/GenBank/DDBJ whole genome shotgun (WGS) entry which is preliminary data.</text>
</comment>
<feature type="transmembrane region" description="Helical" evidence="1">
    <location>
        <begin position="47"/>
        <end position="74"/>
    </location>
</feature>
<dbReference type="RefSeq" id="WP_041886490.1">
    <property type="nucleotide sequence ID" value="NZ_CP157278.1"/>
</dbReference>
<gene>
    <name evidence="2" type="ORF">TH53_23955</name>
</gene>
<dbReference type="InterPro" id="IPR016865">
    <property type="entry name" value="RclC"/>
</dbReference>
<feature type="transmembrane region" description="Helical" evidence="1">
    <location>
        <begin position="7"/>
        <end position="27"/>
    </location>
</feature>
<keyword evidence="3" id="KW-1185">Reference proteome</keyword>
<keyword evidence="1" id="KW-0472">Membrane</keyword>
<feature type="transmembrane region" description="Helical" evidence="1">
    <location>
        <begin position="113"/>
        <end position="134"/>
    </location>
</feature>
<sequence>MKTNKSGYATGVIATIIVLIWIGLLKFTPSEAKAIKPLVENSWLMSWLYKIVSVQAASIMIGIFEIVTAVLLIFSFRSAKAGKIAGLLTIIIFSSTLSFLISTPGIWKLMDGVPVTDFFIVKDLAFLAVGIAVFNESQPEKKII</sequence>
<feature type="transmembrane region" description="Helical" evidence="1">
    <location>
        <begin position="86"/>
        <end position="107"/>
    </location>
</feature>
<dbReference type="PIRSF" id="PIRSF028065">
    <property type="entry name" value="UCP028065"/>
    <property type="match status" value="1"/>
</dbReference>
<evidence type="ECO:0000313" key="2">
    <source>
        <dbReference type="EMBL" id="KIO74882.1"/>
    </source>
</evidence>
<dbReference type="AlphaFoldDB" id="A0A0D0GC70"/>
<dbReference type="GO" id="GO:1901530">
    <property type="term" value="P:response to hypochlorite"/>
    <property type="evidence" value="ECO:0007669"/>
    <property type="project" value="TreeGrafter"/>
</dbReference>